<dbReference type="GO" id="GO:0005886">
    <property type="term" value="C:plasma membrane"/>
    <property type="evidence" value="ECO:0007669"/>
    <property type="project" value="TreeGrafter"/>
</dbReference>
<organism evidence="5 6">
    <name type="scientific">Vibrio parahaemolyticus</name>
    <dbReference type="NCBI Taxonomy" id="670"/>
    <lineage>
        <taxon>Bacteria</taxon>
        <taxon>Pseudomonadati</taxon>
        <taxon>Pseudomonadota</taxon>
        <taxon>Gammaproteobacteria</taxon>
        <taxon>Vibrionales</taxon>
        <taxon>Vibrionaceae</taxon>
        <taxon>Vibrio</taxon>
    </lineage>
</organism>
<reference evidence="5" key="1">
    <citation type="submission" date="2022-12" db="EMBL/GenBank/DDBJ databases">
        <title>Vibrio parahaemolyticus become highly virulent by producing novel Tc toxins.</title>
        <authorList>
            <person name="Yang F."/>
            <person name="You Y."/>
            <person name="Lai Q."/>
            <person name="Xu L."/>
            <person name="Li F."/>
        </authorList>
    </citation>
    <scope>NUCLEOTIDE SEQUENCE</scope>
    <source>
        <strain evidence="5">Vp-HL-202005</strain>
        <plasmid evidence="5">pHLA</plasmid>
    </source>
</reference>
<dbReference type="PANTHER" id="PTHR30258:SF1">
    <property type="entry name" value="PROTEIN TRANSPORT PROTEIN HOFB HOMOLOG"/>
    <property type="match status" value="1"/>
</dbReference>
<keyword evidence="2" id="KW-0547">Nucleotide-binding</keyword>
<name>A0AA47LAI0_VIBPH</name>
<evidence type="ECO:0000313" key="5">
    <source>
        <dbReference type="EMBL" id="WAT93703.1"/>
    </source>
</evidence>
<dbReference type="InterPro" id="IPR001482">
    <property type="entry name" value="T2SS/T4SS_dom"/>
</dbReference>
<proteinExistence type="inferred from homology"/>
<comment type="similarity">
    <text evidence="1">Belongs to the GSP E family.</text>
</comment>
<gene>
    <name evidence="5" type="ORF">O1Q84_26670</name>
</gene>
<dbReference type="RefSeq" id="WP_269169642.1">
    <property type="nucleotide sequence ID" value="NZ_CP114196.1"/>
</dbReference>
<dbReference type="EMBL" id="CP114196">
    <property type="protein sequence ID" value="WAT93703.1"/>
    <property type="molecule type" value="Genomic_DNA"/>
</dbReference>
<dbReference type="AlphaFoldDB" id="A0AA47LAI0"/>
<feature type="domain" description="Bacterial type II secretion system protein E" evidence="4">
    <location>
        <begin position="169"/>
        <end position="567"/>
    </location>
</feature>
<dbReference type="Proteomes" id="UP001156560">
    <property type="component" value="Plasmid pHLA"/>
</dbReference>
<keyword evidence="3" id="KW-0067">ATP-binding</keyword>
<evidence type="ECO:0000256" key="1">
    <source>
        <dbReference type="ARBA" id="ARBA00006611"/>
    </source>
</evidence>
<accession>A0AA47LAI0</accession>
<sequence length="607" mass="67611">MTSTNLAEYRPATSIVESSANEYDILSDSISGDLIKYFGSRSSSSSHFFNDLTYDTREQLPWALGGIIDKDKVAHPAYGKKFLISDGHIQGVEEGYNYLTVLMTEDFSKSITQVRATIRDDLGYTDHTHTKVINLKCSEDLILLLADVIFMGSEENQSKDDEGRSFKAITASVLESHPATSDIHFEVSNIPGNTLVRIRVDGDLIDFKEYTYDRLYETVDVAYNIIGGDEASGSSIQGNNLSWKEPQSGKFIYTYNNTQIEMRVEFAPRETEGGGDLVCRITSKGEKSSIRKLDKAGYHPVQTLLIKKHSSKKQGNILFAGVTGSGKTQSMYSVIDYLQDLYKSTRKFVTAENPIEMNLEGVSQVNLEDNSSASDNEMNTLTKQFERISESFMRLDPDIMGTGEIRCYNSAKFAIESARTGHVCFSTIHAASSCDVPGRLDGFGVARSVYQSSNTLTVIIAQSLVRTVCPSCSRSYDELPNNSPLVYSLIQSLSSLELLEYLPNIRFAKQGGCEECNYSVDGRVGRTPVAEALAPDQTIRNLWAKNEDDLAKAHWLNTGGFTKLEHAIYKMCKGVLDPEMIEREIDQLVVSRLDREELNVSLYHPEV</sequence>
<dbReference type="PANTHER" id="PTHR30258">
    <property type="entry name" value="TYPE II SECRETION SYSTEM PROTEIN GSPE-RELATED"/>
    <property type="match status" value="1"/>
</dbReference>
<evidence type="ECO:0000313" key="6">
    <source>
        <dbReference type="Proteomes" id="UP001156560"/>
    </source>
</evidence>
<dbReference type="Pfam" id="PF00437">
    <property type="entry name" value="T2SSE"/>
    <property type="match status" value="1"/>
</dbReference>
<dbReference type="SUPFAM" id="SSF52540">
    <property type="entry name" value="P-loop containing nucleoside triphosphate hydrolases"/>
    <property type="match status" value="1"/>
</dbReference>
<evidence type="ECO:0000256" key="3">
    <source>
        <dbReference type="ARBA" id="ARBA00022840"/>
    </source>
</evidence>
<dbReference type="GO" id="GO:0005524">
    <property type="term" value="F:ATP binding"/>
    <property type="evidence" value="ECO:0007669"/>
    <property type="project" value="UniProtKB-KW"/>
</dbReference>
<keyword evidence="5" id="KW-0614">Plasmid</keyword>
<dbReference type="GO" id="GO:0016887">
    <property type="term" value="F:ATP hydrolysis activity"/>
    <property type="evidence" value="ECO:0007669"/>
    <property type="project" value="TreeGrafter"/>
</dbReference>
<dbReference type="Gene3D" id="3.30.450.90">
    <property type="match status" value="1"/>
</dbReference>
<dbReference type="Gene3D" id="3.40.50.300">
    <property type="entry name" value="P-loop containing nucleotide triphosphate hydrolases"/>
    <property type="match status" value="1"/>
</dbReference>
<evidence type="ECO:0000259" key="4">
    <source>
        <dbReference type="Pfam" id="PF00437"/>
    </source>
</evidence>
<protein>
    <submittedName>
        <fullName evidence="5">ATPase, T2SS/T4P/T4SS family</fullName>
    </submittedName>
</protein>
<evidence type="ECO:0000256" key="2">
    <source>
        <dbReference type="ARBA" id="ARBA00022741"/>
    </source>
</evidence>
<dbReference type="InterPro" id="IPR027417">
    <property type="entry name" value="P-loop_NTPase"/>
</dbReference>
<geneLocation type="plasmid" evidence="5 6">
    <name>pHLA</name>
</geneLocation>